<comment type="caution">
    <text evidence="7">Lacks conserved residue(s) required for the propagation of feature annotation.</text>
</comment>
<dbReference type="Pfam" id="PF10590">
    <property type="entry name" value="PNP_phzG_C"/>
    <property type="match status" value="1"/>
</dbReference>
<sequence length="215" mass="24806">MDISHLREEYTQAGLSRETMENSPFKQFEIWFKQAQEAQLAEPNAMSLATVSASGMPSLRTVLLKYFDESGFVFFTNYNSNKAKDIASNPQVAIMFPWVSLERQVIIQGKTEKISTSESLRYFTSRPATSQLGAWVSQQSSVITGRKVLELKLEEMKRKFKEGKIPLPDFWGGYRVVPEKVEFWQGRPSRLHDRFQYSHPSADNNNQWQIDRLSP</sequence>
<reference evidence="13 14" key="1">
    <citation type="submission" date="2014-06" db="EMBL/GenBank/DDBJ databases">
        <title>Whole Genome Sequences of Three Symbiotic Endozoicomonas Bacteria.</title>
        <authorList>
            <person name="Neave M.J."/>
            <person name="Apprill A."/>
            <person name="Voolstra C.R."/>
        </authorList>
    </citation>
    <scope>NUCLEOTIDE SEQUENCE [LARGE SCALE GENOMIC DNA]</scope>
    <source>
        <strain evidence="13 14">DSM 22380</strain>
    </source>
</reference>
<evidence type="ECO:0000256" key="4">
    <source>
        <dbReference type="ARBA" id="ARBA00022643"/>
    </source>
</evidence>
<evidence type="ECO:0000256" key="2">
    <source>
        <dbReference type="ARBA" id="ARBA00011738"/>
    </source>
</evidence>
<evidence type="ECO:0000256" key="3">
    <source>
        <dbReference type="ARBA" id="ARBA00022630"/>
    </source>
</evidence>
<evidence type="ECO:0000259" key="11">
    <source>
        <dbReference type="Pfam" id="PF01243"/>
    </source>
</evidence>
<feature type="domain" description="Pyridoxamine 5'-phosphate oxidase N-terminal" evidence="11">
    <location>
        <begin position="33"/>
        <end position="157"/>
    </location>
</feature>
<dbReference type="Pfam" id="PF01243">
    <property type="entry name" value="PNPOx_N"/>
    <property type="match status" value="1"/>
</dbReference>
<dbReference type="EMBL" id="JOJP01000001">
    <property type="protein sequence ID" value="KEI71917.1"/>
    <property type="molecule type" value="Genomic_DNA"/>
</dbReference>
<dbReference type="InterPro" id="IPR000659">
    <property type="entry name" value="Pyridox_Oxase"/>
</dbReference>
<comment type="catalytic activity">
    <reaction evidence="7">
        <text>pyridoxine 5'-phosphate + O2 = pyridoxal 5'-phosphate + H2O2</text>
        <dbReference type="Rhea" id="RHEA:15149"/>
        <dbReference type="ChEBI" id="CHEBI:15379"/>
        <dbReference type="ChEBI" id="CHEBI:16240"/>
        <dbReference type="ChEBI" id="CHEBI:58589"/>
        <dbReference type="ChEBI" id="CHEBI:597326"/>
        <dbReference type="EC" id="1.4.3.5"/>
    </reaction>
</comment>
<proteinExistence type="inferred from homology"/>
<keyword evidence="5 7" id="KW-0560">Oxidoreductase</keyword>
<feature type="binding site" evidence="7 8">
    <location>
        <position position="126"/>
    </location>
    <ligand>
        <name>substrate</name>
    </ligand>
</feature>
<feature type="binding site" evidence="7 8">
    <location>
        <position position="65"/>
    </location>
    <ligand>
        <name>substrate</name>
    </ligand>
</feature>
<protein>
    <recommendedName>
        <fullName evidence="7">Pyridoxine/pyridoxamine 5'-phosphate oxidase</fullName>
        <ecNumber evidence="7">1.4.3.5</ecNumber>
    </recommendedName>
    <alternativeName>
        <fullName evidence="7">PNP/PMP oxidase</fullName>
        <shortName evidence="7">PNPOx</shortName>
    </alternativeName>
    <alternativeName>
        <fullName evidence="7">Pyridoxal 5'-phosphate synthase</fullName>
    </alternativeName>
</protein>
<feature type="binding site" evidence="7 9">
    <location>
        <position position="82"/>
    </location>
    <ligand>
        <name>FMN</name>
        <dbReference type="ChEBI" id="CHEBI:58210"/>
    </ligand>
</feature>
<feature type="binding site" evidence="7 9">
    <location>
        <begin position="75"/>
        <end position="76"/>
    </location>
    <ligand>
        <name>FMN</name>
        <dbReference type="ChEBI" id="CHEBI:58210"/>
    </ligand>
</feature>
<dbReference type="GO" id="GO:0004733">
    <property type="term" value="F:pyridoxamine phosphate oxidase activity"/>
    <property type="evidence" value="ECO:0007669"/>
    <property type="project" value="UniProtKB-UniRule"/>
</dbReference>
<evidence type="ECO:0000313" key="14">
    <source>
        <dbReference type="Proteomes" id="UP000027997"/>
    </source>
</evidence>
<dbReference type="eggNOG" id="COG0259">
    <property type="taxonomic scope" value="Bacteria"/>
</dbReference>
<evidence type="ECO:0000256" key="7">
    <source>
        <dbReference type="HAMAP-Rule" id="MF_01629"/>
    </source>
</evidence>
<feature type="region of interest" description="Disordered" evidence="10">
    <location>
        <begin position="195"/>
        <end position="215"/>
    </location>
</feature>
<feature type="binding site" evidence="7 8">
    <location>
        <begin position="190"/>
        <end position="192"/>
    </location>
    <ligand>
        <name>substrate</name>
    </ligand>
</feature>
<comment type="cofactor">
    <cofactor evidence="7 9">
        <name>FMN</name>
        <dbReference type="ChEBI" id="CHEBI:58210"/>
    </cofactor>
    <text evidence="7 9">Binds 1 FMN per subunit.</text>
</comment>
<evidence type="ECO:0000256" key="9">
    <source>
        <dbReference type="PIRSR" id="PIRSR000190-2"/>
    </source>
</evidence>
<dbReference type="SUPFAM" id="SSF50475">
    <property type="entry name" value="FMN-binding split barrel"/>
    <property type="match status" value="1"/>
</dbReference>
<dbReference type="NCBIfam" id="NF004231">
    <property type="entry name" value="PRK05679.1"/>
    <property type="match status" value="1"/>
</dbReference>
<dbReference type="AlphaFoldDB" id="A0A081KCP1"/>
<keyword evidence="14" id="KW-1185">Reference proteome</keyword>
<dbReference type="PANTHER" id="PTHR10851">
    <property type="entry name" value="PYRIDOXINE-5-PHOSPHATE OXIDASE"/>
    <property type="match status" value="1"/>
</dbReference>
<dbReference type="EC" id="1.4.3.5" evidence="7"/>
<dbReference type="UniPathway" id="UPA01068">
    <property type="reaction ID" value="UER00304"/>
</dbReference>
<dbReference type="InterPro" id="IPR011576">
    <property type="entry name" value="Pyridox_Oxase_N"/>
</dbReference>
<feature type="binding site" evidence="8">
    <location>
        <begin position="7"/>
        <end position="10"/>
    </location>
    <ligand>
        <name>substrate</name>
    </ligand>
</feature>
<dbReference type="GO" id="GO:0008615">
    <property type="term" value="P:pyridoxine biosynthetic process"/>
    <property type="evidence" value="ECO:0007669"/>
    <property type="project" value="UniProtKB-UniRule"/>
</dbReference>
<feature type="binding site" evidence="7 8">
    <location>
        <position position="130"/>
    </location>
    <ligand>
        <name>substrate</name>
    </ligand>
</feature>
<feature type="binding site" evidence="7 9">
    <location>
        <begin position="139"/>
        <end position="140"/>
    </location>
    <ligand>
        <name>FMN</name>
        <dbReference type="ChEBI" id="CHEBI:58210"/>
    </ligand>
</feature>
<comment type="catalytic activity">
    <reaction evidence="7">
        <text>pyridoxamine 5'-phosphate + O2 + H2O = pyridoxal 5'-phosphate + H2O2 + NH4(+)</text>
        <dbReference type="Rhea" id="RHEA:15817"/>
        <dbReference type="ChEBI" id="CHEBI:15377"/>
        <dbReference type="ChEBI" id="CHEBI:15379"/>
        <dbReference type="ChEBI" id="CHEBI:16240"/>
        <dbReference type="ChEBI" id="CHEBI:28938"/>
        <dbReference type="ChEBI" id="CHEBI:58451"/>
        <dbReference type="ChEBI" id="CHEBI:597326"/>
        <dbReference type="EC" id="1.4.3.5"/>
    </reaction>
</comment>
<feature type="binding site" evidence="7 8">
    <location>
        <position position="122"/>
    </location>
    <ligand>
        <name>substrate</name>
    </ligand>
</feature>
<dbReference type="PANTHER" id="PTHR10851:SF0">
    <property type="entry name" value="PYRIDOXINE-5'-PHOSPHATE OXIDASE"/>
    <property type="match status" value="1"/>
</dbReference>
<comment type="subunit">
    <text evidence="2 7">Homodimer.</text>
</comment>
<dbReference type="InterPro" id="IPR019740">
    <property type="entry name" value="Pyridox_Oxase_CS"/>
</dbReference>
<organism evidence="13 14">
    <name type="scientific">Endozoicomonas elysicola</name>
    <dbReference type="NCBI Taxonomy" id="305900"/>
    <lineage>
        <taxon>Bacteria</taxon>
        <taxon>Pseudomonadati</taxon>
        <taxon>Pseudomonadota</taxon>
        <taxon>Gammaproteobacteria</taxon>
        <taxon>Oceanospirillales</taxon>
        <taxon>Endozoicomonadaceae</taxon>
        <taxon>Endozoicomonas</taxon>
    </lineage>
</organism>
<comment type="pathway">
    <text evidence="7">Cofactor metabolism; pyridoxal 5'-phosphate salvage; pyridoxal 5'-phosphate from pyridoxine 5'-phosphate: step 1/1.</text>
</comment>
<dbReference type="InterPro" id="IPR019576">
    <property type="entry name" value="Pyridoxamine_oxidase_dimer_C"/>
</dbReference>
<feature type="binding site" evidence="7 9">
    <location>
        <position position="194"/>
    </location>
    <ligand>
        <name>FMN</name>
        <dbReference type="ChEBI" id="CHEBI:58210"/>
    </ligand>
</feature>
<evidence type="ECO:0000259" key="12">
    <source>
        <dbReference type="Pfam" id="PF10590"/>
    </source>
</evidence>
<comment type="pathway">
    <text evidence="7">Cofactor metabolism; pyridoxal 5'-phosphate salvage; pyridoxal 5'-phosphate from pyridoxamine 5'-phosphate: step 1/1.</text>
</comment>
<evidence type="ECO:0000256" key="10">
    <source>
        <dbReference type="SAM" id="MobiDB-lite"/>
    </source>
</evidence>
<dbReference type="NCBIfam" id="TIGR00558">
    <property type="entry name" value="pdxH"/>
    <property type="match status" value="1"/>
</dbReference>
<dbReference type="Proteomes" id="UP000027997">
    <property type="component" value="Unassembled WGS sequence"/>
</dbReference>
<accession>A0A081KCP1</accession>
<dbReference type="PROSITE" id="PS01064">
    <property type="entry name" value="PYRIDOX_OXIDASE"/>
    <property type="match status" value="1"/>
</dbReference>
<feature type="binding site" evidence="7 9">
    <location>
        <begin position="60"/>
        <end position="65"/>
    </location>
    <ligand>
        <name>FMN</name>
        <dbReference type="ChEBI" id="CHEBI:58210"/>
    </ligand>
</feature>
<evidence type="ECO:0000313" key="13">
    <source>
        <dbReference type="EMBL" id="KEI71917.1"/>
    </source>
</evidence>
<feature type="binding site" evidence="7 9">
    <location>
        <position position="184"/>
    </location>
    <ligand>
        <name>FMN</name>
        <dbReference type="ChEBI" id="CHEBI:58210"/>
    </ligand>
</feature>
<keyword evidence="6 7" id="KW-0664">Pyridoxine biosynthesis</keyword>
<dbReference type="InterPro" id="IPR012349">
    <property type="entry name" value="Split_barrel_FMN-bd"/>
</dbReference>
<name>A0A081KCP1_9GAMM</name>
<dbReference type="STRING" id="305900.GV64_15295"/>
<comment type="similarity">
    <text evidence="1 7">Belongs to the pyridoxamine 5'-phosphate oxidase family.</text>
</comment>
<evidence type="ECO:0000256" key="1">
    <source>
        <dbReference type="ARBA" id="ARBA00007301"/>
    </source>
</evidence>
<feature type="binding site" evidence="7 9">
    <location>
        <position position="104"/>
    </location>
    <ligand>
        <name>FMN</name>
        <dbReference type="ChEBI" id="CHEBI:58210"/>
    </ligand>
</feature>
<dbReference type="RefSeq" id="WP_020583657.1">
    <property type="nucleotide sequence ID" value="NZ_JOJP01000001.1"/>
</dbReference>
<dbReference type="PIRSF" id="PIRSF000190">
    <property type="entry name" value="Pyd_amn-ph_oxd"/>
    <property type="match status" value="1"/>
</dbReference>
<dbReference type="Gene3D" id="2.30.110.10">
    <property type="entry name" value="Electron Transport, Fmn-binding Protein, Chain A"/>
    <property type="match status" value="1"/>
</dbReference>
<dbReference type="HAMAP" id="MF_01629">
    <property type="entry name" value="PdxH"/>
    <property type="match status" value="1"/>
</dbReference>
<keyword evidence="3 7" id="KW-0285">Flavoprotein</keyword>
<evidence type="ECO:0000256" key="5">
    <source>
        <dbReference type="ARBA" id="ARBA00023002"/>
    </source>
</evidence>
<feature type="domain" description="Pyridoxine 5'-phosphate oxidase dimerisation C-terminal" evidence="12">
    <location>
        <begin position="171"/>
        <end position="215"/>
    </location>
</feature>
<dbReference type="FunFam" id="2.30.110.10:FF:000020">
    <property type="entry name" value="PNPO isoform 11"/>
    <property type="match status" value="1"/>
</dbReference>
<gene>
    <name evidence="7" type="primary">pdxH</name>
    <name evidence="13" type="ORF">GV64_15295</name>
</gene>
<evidence type="ECO:0000256" key="6">
    <source>
        <dbReference type="ARBA" id="ARBA00023096"/>
    </source>
</evidence>
<keyword evidence="4 7" id="KW-0288">FMN</keyword>
<evidence type="ECO:0000256" key="8">
    <source>
        <dbReference type="PIRSR" id="PIRSR000190-1"/>
    </source>
</evidence>
<comment type="function">
    <text evidence="7">Catalyzes the oxidation of either pyridoxine 5'-phosphate (PNP) or pyridoxamine 5'-phosphate (PMP) into pyridoxal 5'-phosphate (PLP).</text>
</comment>
<feature type="compositionally biased region" description="Polar residues" evidence="10">
    <location>
        <begin position="198"/>
        <end position="209"/>
    </location>
</feature>
<dbReference type="GO" id="GO:0010181">
    <property type="term" value="F:FMN binding"/>
    <property type="evidence" value="ECO:0007669"/>
    <property type="project" value="UniProtKB-UniRule"/>
</dbReference>
<comment type="caution">
    <text evidence="13">The sequence shown here is derived from an EMBL/GenBank/DDBJ whole genome shotgun (WGS) entry which is preliminary data.</text>
</comment>